<dbReference type="InterPro" id="IPR000772">
    <property type="entry name" value="Ricin_B_lectin"/>
</dbReference>
<dbReference type="InterPro" id="IPR006626">
    <property type="entry name" value="PbH1"/>
</dbReference>
<reference evidence="6 7" key="1">
    <citation type="submission" date="2019-03" db="EMBL/GenBank/DDBJ databases">
        <title>Genomic Encyclopedia of Type Strains, Phase IV (KMG-IV): sequencing the most valuable type-strain genomes for metagenomic binning, comparative biology and taxonomic classification.</title>
        <authorList>
            <person name="Goeker M."/>
        </authorList>
    </citation>
    <scope>NUCLEOTIDE SEQUENCE [LARGE SCALE GENOMIC DNA]</scope>
    <source>
        <strain evidence="6 7">DSM 46770</strain>
    </source>
</reference>
<name>A0A4R6V1Q2_9ACTN</name>
<comment type="similarity">
    <text evidence="2">Belongs to the polysaccharide lyase 1 family.</text>
</comment>
<dbReference type="Pfam" id="PF00544">
    <property type="entry name" value="Pectate_lyase_4"/>
    <property type="match status" value="1"/>
</dbReference>
<dbReference type="InterPro" id="IPR002022">
    <property type="entry name" value="Pec_lyase"/>
</dbReference>
<dbReference type="RefSeq" id="WP_243742415.1">
    <property type="nucleotide sequence ID" value="NZ_SNYN01000003.1"/>
</dbReference>
<dbReference type="InterPro" id="IPR045032">
    <property type="entry name" value="PEL"/>
</dbReference>
<sequence length="478" mass="50840">MRLRAAASPVRRVPERWRLLAAITAALAMALATVAAVAQPAAAATIDTNAYYVLVNRHSGKAMDVWEWSTENGGEIRQFADLGGHNQQFRFVPSGDGYYSLVNRHSGKAVDVWEHSTADGAEIRQYDPLGNPNQQFRVVDSADGDVRLLNRNSGKALEVWEWSTADGARLSQYTDADGANQRWRLTKVTDDGGGSSDGLTGWATQNGGTTGGQGGSTTTVTSASALTSAIQGDNAAVVRVSGTINLSGMNRVGSNKTIIGVGSNAAITGGGLNLNGSHNVVIRNIAFSGWDDDAINIQESSTNVWVDHNSFTDGYDGAVDVKRESDFVTVSWNHFFDHGKSMLLGHSDSHDEDEGHLRVTYHHNFFDGSDTRHPRVRFGNPVHVYNNYYRDNEYGVASTMGGGVLVEGNYFENVEDPTLVGYASSDDGAIVQRGNAFTGSGTPESGGGTVDPIPYSYSLDSAGSVPGIVSNGAGPGNI</sequence>
<dbReference type="InterPro" id="IPR011050">
    <property type="entry name" value="Pectin_lyase_fold/virulence"/>
</dbReference>
<dbReference type="EMBL" id="SNYN01000003">
    <property type="protein sequence ID" value="TDQ53794.1"/>
    <property type="molecule type" value="Genomic_DNA"/>
</dbReference>
<accession>A0A4R6V1Q2</accession>
<comment type="subcellular location">
    <subcellularLocation>
        <location evidence="2">Secreted</location>
    </subcellularLocation>
</comment>
<feature type="signal peptide" evidence="3">
    <location>
        <begin position="1"/>
        <end position="43"/>
    </location>
</feature>
<evidence type="ECO:0000256" key="3">
    <source>
        <dbReference type="SAM" id="SignalP"/>
    </source>
</evidence>
<dbReference type="PROSITE" id="PS50231">
    <property type="entry name" value="RICIN_B_LECTIN"/>
    <property type="match status" value="1"/>
</dbReference>
<dbReference type="InterPro" id="IPR035992">
    <property type="entry name" value="Ricin_B-like_lectins"/>
</dbReference>
<dbReference type="Pfam" id="PF14200">
    <property type="entry name" value="RicinB_lectin_2"/>
    <property type="match status" value="2"/>
</dbReference>
<dbReference type="Gene3D" id="2.160.20.10">
    <property type="entry name" value="Single-stranded right-handed beta-helix, Pectin lyase-like"/>
    <property type="match status" value="1"/>
</dbReference>
<dbReference type="InterPro" id="IPR012334">
    <property type="entry name" value="Pectin_lyas_fold"/>
</dbReference>
<dbReference type="PANTHER" id="PTHR31683">
    <property type="entry name" value="PECTATE LYASE 18-RELATED"/>
    <property type="match status" value="1"/>
</dbReference>
<dbReference type="SUPFAM" id="SSF50370">
    <property type="entry name" value="Ricin B-like lectins"/>
    <property type="match status" value="1"/>
</dbReference>
<keyword evidence="2" id="KW-0119">Carbohydrate metabolism</keyword>
<dbReference type="Gene3D" id="2.80.10.50">
    <property type="match status" value="3"/>
</dbReference>
<evidence type="ECO:0000256" key="1">
    <source>
        <dbReference type="ARBA" id="ARBA00023239"/>
    </source>
</evidence>
<proteinExistence type="inferred from homology"/>
<keyword evidence="3" id="KW-0732">Signal</keyword>
<feature type="domain" description="Pectate lyase" evidence="5">
    <location>
        <begin position="213"/>
        <end position="417"/>
    </location>
</feature>
<evidence type="ECO:0000313" key="6">
    <source>
        <dbReference type="EMBL" id="TDQ53794.1"/>
    </source>
</evidence>
<comment type="caution">
    <text evidence="6">The sequence shown here is derived from an EMBL/GenBank/DDBJ whole genome shotgun (WGS) entry which is preliminary data.</text>
</comment>
<organism evidence="6 7">
    <name type="scientific">Actinorugispora endophytica</name>
    <dbReference type="NCBI Taxonomy" id="1605990"/>
    <lineage>
        <taxon>Bacteria</taxon>
        <taxon>Bacillati</taxon>
        <taxon>Actinomycetota</taxon>
        <taxon>Actinomycetes</taxon>
        <taxon>Streptosporangiales</taxon>
        <taxon>Nocardiopsidaceae</taxon>
        <taxon>Actinorugispora</taxon>
    </lineage>
</organism>
<protein>
    <submittedName>
        <fullName evidence="6">Pectate lyase</fullName>
    </submittedName>
</protein>
<keyword evidence="2" id="KW-0964">Secreted</keyword>
<keyword evidence="7" id="KW-1185">Reference proteome</keyword>
<evidence type="ECO:0000259" key="5">
    <source>
        <dbReference type="SMART" id="SM00656"/>
    </source>
</evidence>
<feature type="chain" id="PRO_5020493055" evidence="3">
    <location>
        <begin position="44"/>
        <end position="478"/>
    </location>
</feature>
<evidence type="ECO:0000313" key="7">
    <source>
        <dbReference type="Proteomes" id="UP000295281"/>
    </source>
</evidence>
<dbReference type="PANTHER" id="PTHR31683:SF18">
    <property type="entry name" value="PECTATE LYASE 21-RELATED"/>
    <property type="match status" value="1"/>
</dbReference>
<dbReference type="AlphaFoldDB" id="A0A4R6V1Q2"/>
<dbReference type="SMART" id="SM00710">
    <property type="entry name" value="PbH1"/>
    <property type="match status" value="4"/>
</dbReference>
<evidence type="ECO:0000256" key="2">
    <source>
        <dbReference type="RuleBase" id="RU361173"/>
    </source>
</evidence>
<keyword evidence="2" id="KW-0624">Polysaccharide degradation</keyword>
<evidence type="ECO:0000259" key="4">
    <source>
        <dbReference type="SMART" id="SM00458"/>
    </source>
</evidence>
<feature type="domain" description="Ricin B lectin" evidence="4">
    <location>
        <begin position="49"/>
        <end position="186"/>
    </location>
</feature>
<keyword evidence="1 2" id="KW-0456">Lyase</keyword>
<dbReference type="GO" id="GO:0030570">
    <property type="term" value="F:pectate lyase activity"/>
    <property type="evidence" value="ECO:0007669"/>
    <property type="project" value="InterPro"/>
</dbReference>
<dbReference type="SMART" id="SM00656">
    <property type="entry name" value="Amb_all"/>
    <property type="match status" value="1"/>
</dbReference>
<dbReference type="SUPFAM" id="SSF51126">
    <property type="entry name" value="Pectin lyase-like"/>
    <property type="match status" value="1"/>
</dbReference>
<dbReference type="GO" id="GO:0000272">
    <property type="term" value="P:polysaccharide catabolic process"/>
    <property type="evidence" value="ECO:0007669"/>
    <property type="project" value="UniProtKB-KW"/>
</dbReference>
<gene>
    <name evidence="6" type="ORF">EV190_103245</name>
</gene>
<dbReference type="SMART" id="SM00458">
    <property type="entry name" value="RICIN"/>
    <property type="match status" value="1"/>
</dbReference>
<dbReference type="Proteomes" id="UP000295281">
    <property type="component" value="Unassembled WGS sequence"/>
</dbReference>
<dbReference type="GO" id="GO:0005576">
    <property type="term" value="C:extracellular region"/>
    <property type="evidence" value="ECO:0007669"/>
    <property type="project" value="UniProtKB-SubCell"/>
</dbReference>